<dbReference type="SUPFAM" id="SSF51735">
    <property type="entry name" value="NAD(P)-binding Rossmann-fold domains"/>
    <property type="match status" value="1"/>
</dbReference>
<evidence type="ECO:0000313" key="2">
    <source>
        <dbReference type="EMBL" id="GGB91024.1"/>
    </source>
</evidence>
<gene>
    <name evidence="2" type="ORF">GCM10011314_33580</name>
</gene>
<proteinExistence type="predicted"/>
<protein>
    <submittedName>
        <fullName evidence="2">Oxidoreductase</fullName>
    </submittedName>
</protein>
<dbReference type="InterPro" id="IPR002347">
    <property type="entry name" value="SDR_fam"/>
</dbReference>
<reference evidence="2" key="1">
    <citation type="journal article" date="2014" name="Int. J. Syst. Evol. Microbiol.">
        <title>Complete genome sequence of Corynebacterium casei LMG S-19264T (=DSM 44701T), isolated from a smear-ripened cheese.</title>
        <authorList>
            <consortium name="US DOE Joint Genome Institute (JGI-PGF)"/>
            <person name="Walter F."/>
            <person name="Albersmeier A."/>
            <person name="Kalinowski J."/>
            <person name="Ruckert C."/>
        </authorList>
    </citation>
    <scope>NUCLEOTIDE SEQUENCE</scope>
    <source>
        <strain evidence="2">CGMCC 1.10749</strain>
    </source>
</reference>
<dbReference type="PANTHER" id="PTHR44656">
    <property type="entry name" value="DEHYDROGENASE/REDUCTASE SDR FAMILY MEMBER 12"/>
    <property type="match status" value="1"/>
</dbReference>
<dbReference type="InterPro" id="IPR052992">
    <property type="entry name" value="SDR_member_12"/>
</dbReference>
<dbReference type="SMART" id="SM00822">
    <property type="entry name" value="PKS_KR"/>
    <property type="match status" value="1"/>
</dbReference>
<comment type="caution">
    <text evidence="2">The sequence shown here is derived from an EMBL/GenBank/DDBJ whole genome shotgun (WGS) entry which is preliminary data.</text>
</comment>
<dbReference type="AlphaFoldDB" id="A0A8H9FYY0"/>
<evidence type="ECO:0000259" key="1">
    <source>
        <dbReference type="SMART" id="SM00822"/>
    </source>
</evidence>
<feature type="domain" description="Ketoreductase" evidence="1">
    <location>
        <begin position="48"/>
        <end position="229"/>
    </location>
</feature>
<dbReference type="InterPro" id="IPR036291">
    <property type="entry name" value="NAD(P)-bd_dom_sf"/>
</dbReference>
<organism evidence="2 3">
    <name type="scientific">Knoellia flava</name>
    <dbReference type="NCBI Taxonomy" id="913969"/>
    <lineage>
        <taxon>Bacteria</taxon>
        <taxon>Bacillati</taxon>
        <taxon>Actinomycetota</taxon>
        <taxon>Actinomycetes</taxon>
        <taxon>Micrococcales</taxon>
        <taxon>Intrasporangiaceae</taxon>
        <taxon>Knoellia</taxon>
    </lineage>
</organism>
<dbReference type="RefSeq" id="WP_052117019.1">
    <property type="nucleotide sequence ID" value="NZ_BMEA01000007.1"/>
</dbReference>
<dbReference type="Pfam" id="PF00106">
    <property type="entry name" value="adh_short"/>
    <property type="match status" value="1"/>
</dbReference>
<dbReference type="Proteomes" id="UP000628079">
    <property type="component" value="Unassembled WGS sequence"/>
</dbReference>
<evidence type="ECO:0000313" key="3">
    <source>
        <dbReference type="Proteomes" id="UP000628079"/>
    </source>
</evidence>
<sequence>MVLAALSGALDTALDRTVVPGFSKIGYAVRRRLPSWPADPRPGSLVGKHVVVTGATSGLGTATAHQLSDLGAHVHLVVRNADKAEKVARELTGPSTTWVCDLGDLDSVRACAEAMLADAPPIDAIVHNAGAMPPERTESPQGHELSMSIHVLGPVLLTDLLLPKLEGHDARVVLVTSGGMYAQALPVDDPDYERGDYAPATAYARSKRTQVELLPVLTVRWAAAGIAVYVMHPGWAATPGVTESLPTFDKVMGPILRDADEGADTSTWLVAASPRPRGGGLWMDRRERSTSFFGRNSPTSDERRRMWQWVASATGLTP</sequence>
<dbReference type="InterPro" id="IPR057326">
    <property type="entry name" value="KR_dom"/>
</dbReference>
<accession>A0A8H9FYY0</accession>
<reference evidence="2" key="2">
    <citation type="submission" date="2020-09" db="EMBL/GenBank/DDBJ databases">
        <authorList>
            <person name="Sun Q."/>
            <person name="Zhou Y."/>
        </authorList>
    </citation>
    <scope>NUCLEOTIDE SEQUENCE</scope>
    <source>
        <strain evidence="2">CGMCC 1.10749</strain>
    </source>
</reference>
<dbReference type="Gene3D" id="3.40.50.720">
    <property type="entry name" value="NAD(P)-binding Rossmann-like Domain"/>
    <property type="match status" value="1"/>
</dbReference>
<dbReference type="PANTHER" id="PTHR44656:SF7">
    <property type="entry name" value="DEHYDROGENASE_REDUCTASE SDR FAMILY MEMBER 12"/>
    <property type="match status" value="1"/>
</dbReference>
<name>A0A8H9FYY0_9MICO</name>
<dbReference type="EMBL" id="BMEA01000007">
    <property type="protein sequence ID" value="GGB91024.1"/>
    <property type="molecule type" value="Genomic_DNA"/>
</dbReference>
<dbReference type="PRINTS" id="PR00081">
    <property type="entry name" value="GDHRDH"/>
</dbReference>